<dbReference type="PANTHER" id="PTHR33414:SF1">
    <property type="entry name" value="PROTEIN PLASTID MOVEMENT IMPAIRED 1-RELATED 1"/>
    <property type="match status" value="1"/>
</dbReference>
<evidence type="ECO:0000313" key="4">
    <source>
        <dbReference type="Proteomes" id="UP000593562"/>
    </source>
</evidence>
<dbReference type="InParanoid" id="A0A7J7DQ42"/>
<proteinExistence type="predicted"/>
<dbReference type="InterPro" id="IPR048972">
    <property type="entry name" value="PMI1_PMIR1-2_C"/>
</dbReference>
<dbReference type="Pfam" id="PF10358">
    <property type="entry name" value="NT-C2"/>
    <property type="match status" value="1"/>
</dbReference>
<evidence type="ECO:0000259" key="2">
    <source>
        <dbReference type="PROSITE" id="PS51840"/>
    </source>
</evidence>
<dbReference type="PROSITE" id="PS51840">
    <property type="entry name" value="C2_NT"/>
    <property type="match status" value="1"/>
</dbReference>
<comment type="caution">
    <text evidence="3">The sequence shown here is derived from an EMBL/GenBank/DDBJ whole genome shotgun (WGS) entry which is preliminary data.</text>
</comment>
<gene>
    <name evidence="3" type="ORF">HS088_TW04G00405</name>
</gene>
<organism evidence="3 4">
    <name type="scientific">Tripterygium wilfordii</name>
    <name type="common">Thunder God vine</name>
    <dbReference type="NCBI Taxonomy" id="458696"/>
    <lineage>
        <taxon>Eukaryota</taxon>
        <taxon>Viridiplantae</taxon>
        <taxon>Streptophyta</taxon>
        <taxon>Embryophyta</taxon>
        <taxon>Tracheophyta</taxon>
        <taxon>Spermatophyta</taxon>
        <taxon>Magnoliopsida</taxon>
        <taxon>eudicotyledons</taxon>
        <taxon>Gunneridae</taxon>
        <taxon>Pentapetalae</taxon>
        <taxon>rosids</taxon>
        <taxon>fabids</taxon>
        <taxon>Celastrales</taxon>
        <taxon>Celastraceae</taxon>
        <taxon>Tripterygium</taxon>
    </lineage>
</organism>
<reference evidence="3 4" key="1">
    <citation type="journal article" date="2020" name="Nat. Commun.">
        <title>Genome of Tripterygium wilfordii and identification of cytochrome P450 involved in triptolide biosynthesis.</title>
        <authorList>
            <person name="Tu L."/>
            <person name="Su P."/>
            <person name="Zhang Z."/>
            <person name="Gao L."/>
            <person name="Wang J."/>
            <person name="Hu T."/>
            <person name="Zhou J."/>
            <person name="Zhang Y."/>
            <person name="Zhao Y."/>
            <person name="Liu Y."/>
            <person name="Song Y."/>
            <person name="Tong Y."/>
            <person name="Lu Y."/>
            <person name="Yang J."/>
            <person name="Xu C."/>
            <person name="Jia M."/>
            <person name="Peters R.J."/>
            <person name="Huang L."/>
            <person name="Gao W."/>
        </authorList>
    </citation>
    <scope>NUCLEOTIDE SEQUENCE [LARGE SCALE GENOMIC DNA]</scope>
    <source>
        <strain evidence="4">cv. XIE 37</strain>
        <tissue evidence="3">Leaf</tissue>
    </source>
</reference>
<dbReference type="Proteomes" id="UP000593562">
    <property type="component" value="Unassembled WGS sequence"/>
</dbReference>
<dbReference type="Pfam" id="PF21745">
    <property type="entry name" value="PMI1_PMIR1-2_C"/>
    <property type="match status" value="1"/>
</dbReference>
<dbReference type="PANTHER" id="PTHR33414">
    <property type="entry name" value="PROTEIN PLASTID MOVEMENT IMPAIRED 1-RELATED 1"/>
    <property type="match status" value="1"/>
</dbReference>
<dbReference type="EMBL" id="JAAARO010000004">
    <property type="protein sequence ID" value="KAF5748451.1"/>
    <property type="molecule type" value="Genomic_DNA"/>
</dbReference>
<name>A0A7J7DQ42_TRIWF</name>
<sequence length="785" mass="86758">MFSRVEGGQRTCVDSANGKLLNEIEAINRARYAQKNLIRTSIPTSSKTHLTDPKSKQKYGSNDPSQKDKKSIWNWKPLKALSIVRNRRFNCCFSLQVHSIENLPAIFDDVSLCVNWNRRDGVLVTRPVKVSQGIAEFEEKLTHTCSVYGSRNGPHHSTKYEAKHFLLYASVFSSPEVDLGKHRVDLSRLLPLTLEELEEEKSSGEWTTSFKLSGIAKGAIMRLSLGYTVIGDNLTATGSPKNIPEILQVKQNNMGMIKPIKKFGPGDNSNVVRRAESLPNIVKRCSHATSQSVENIKDLHKVLVVSKSEFADSMNVLYQKFDEENFSALVDYKPEIDVLTEHLEPVKAQTDPTFESGEENVAKGCEGRDFSVSEQGIELPAEEKVNLEELTLKAAEVSVAQNVEVVETCAVVPVASEEDTKKDAHFEDDGIHRDTLMVYDYNSKEDEMCSKLTLMKELELALDTVSNLEEAARDSPEDQGSDMEVRLDCKADSLDDVTETVASEFLSVLGIEHSPFGLSSESEPESPRERLLREFEKETLASGYSLFNFDIDDRDQETCSYDALAESGLANISENFEFPSSIRSAEEDDFMETQAMESKAKAKILEDLETEALMREWGLNETAFQSSPPKSSGGFGSPVDLCPEEPPELPPLGEGLGSFLQINNGGFLRSMNPSLFNNAGNGGSLIMQVSSPVVVPAEMGSGVMEILQRLASVGIEKLSMQANKPMPLEDITGNTMQQVALEASVTLEGPQRHHLQQHELEVGEGATGGQKRVKGRQRTTICSQV</sequence>
<accession>A0A7J7DQ42</accession>
<dbReference type="InterPro" id="IPR039614">
    <property type="entry name" value="PMI1-like"/>
</dbReference>
<feature type="domain" description="C2 NT-type" evidence="2">
    <location>
        <begin position="81"/>
        <end position="229"/>
    </location>
</feature>
<protein>
    <recommendedName>
        <fullName evidence="2">C2 NT-type domain-containing protein</fullName>
    </recommendedName>
</protein>
<dbReference type="InterPro" id="IPR019448">
    <property type="entry name" value="NT-C2"/>
</dbReference>
<keyword evidence="4" id="KW-1185">Reference proteome</keyword>
<feature type="region of interest" description="Disordered" evidence="1">
    <location>
        <begin position="43"/>
        <end position="69"/>
    </location>
</feature>
<evidence type="ECO:0000313" key="3">
    <source>
        <dbReference type="EMBL" id="KAF5748451.1"/>
    </source>
</evidence>
<evidence type="ECO:0000256" key="1">
    <source>
        <dbReference type="SAM" id="MobiDB-lite"/>
    </source>
</evidence>
<dbReference type="AlphaFoldDB" id="A0A7J7DQ42"/>